<dbReference type="InterPro" id="IPR051163">
    <property type="entry name" value="Sodium:Solute_Symporter_SSF"/>
</dbReference>
<proteinExistence type="inferred from homology"/>
<evidence type="ECO:0000256" key="9">
    <source>
        <dbReference type="ARBA" id="ARBA00023136"/>
    </source>
</evidence>
<organism evidence="14 15">
    <name type="scientific">Frankliniella occidentalis</name>
    <name type="common">Western flower thrips</name>
    <name type="synonym">Euthrips occidentalis</name>
    <dbReference type="NCBI Taxonomy" id="133901"/>
    <lineage>
        <taxon>Eukaryota</taxon>
        <taxon>Metazoa</taxon>
        <taxon>Ecdysozoa</taxon>
        <taxon>Arthropoda</taxon>
        <taxon>Hexapoda</taxon>
        <taxon>Insecta</taxon>
        <taxon>Pterygota</taxon>
        <taxon>Neoptera</taxon>
        <taxon>Paraneoptera</taxon>
        <taxon>Thysanoptera</taxon>
        <taxon>Terebrantia</taxon>
        <taxon>Thripoidea</taxon>
        <taxon>Thripidae</taxon>
        <taxon>Frankliniella</taxon>
    </lineage>
</organism>
<keyword evidence="8" id="KW-0406">Ion transport</keyword>
<protein>
    <submittedName>
        <fullName evidence="15">Sodium-coupled monocarboxylate transporter 1 isoform X2</fullName>
    </submittedName>
</protein>
<keyword evidence="14" id="KW-1185">Reference proteome</keyword>
<name>A0A6J1RV43_FRAOC</name>
<evidence type="ECO:0000256" key="12">
    <source>
        <dbReference type="SAM" id="MobiDB-lite"/>
    </source>
</evidence>
<feature type="transmembrane region" description="Helical" evidence="13">
    <location>
        <begin position="407"/>
        <end position="428"/>
    </location>
</feature>
<evidence type="ECO:0000313" key="14">
    <source>
        <dbReference type="Proteomes" id="UP000504606"/>
    </source>
</evidence>
<keyword evidence="9 13" id="KW-0472">Membrane</keyword>
<keyword evidence="7" id="KW-0915">Sodium</keyword>
<evidence type="ECO:0000256" key="4">
    <source>
        <dbReference type="ARBA" id="ARBA00022475"/>
    </source>
</evidence>
<keyword evidence="5 13" id="KW-0812">Transmembrane</keyword>
<feature type="transmembrane region" description="Helical" evidence="13">
    <location>
        <begin position="435"/>
        <end position="456"/>
    </location>
</feature>
<keyword evidence="6 13" id="KW-1133">Transmembrane helix</keyword>
<evidence type="ECO:0000256" key="11">
    <source>
        <dbReference type="RuleBase" id="RU362091"/>
    </source>
</evidence>
<feature type="transmembrane region" description="Helical" evidence="13">
    <location>
        <begin position="155"/>
        <end position="177"/>
    </location>
</feature>
<dbReference type="NCBIfam" id="TIGR00813">
    <property type="entry name" value="sss"/>
    <property type="match status" value="1"/>
</dbReference>
<evidence type="ECO:0000256" key="5">
    <source>
        <dbReference type="ARBA" id="ARBA00022692"/>
    </source>
</evidence>
<reference evidence="15" key="1">
    <citation type="submission" date="2025-08" db="UniProtKB">
        <authorList>
            <consortium name="RefSeq"/>
        </authorList>
    </citation>
    <scope>IDENTIFICATION</scope>
    <source>
        <tissue evidence="15">Whole organism</tissue>
    </source>
</reference>
<evidence type="ECO:0000256" key="7">
    <source>
        <dbReference type="ARBA" id="ARBA00023053"/>
    </source>
</evidence>
<dbReference type="PROSITE" id="PS50283">
    <property type="entry name" value="NA_SOLUT_SYMP_3"/>
    <property type="match status" value="1"/>
</dbReference>
<dbReference type="GO" id="GO:0006814">
    <property type="term" value="P:sodium ion transport"/>
    <property type="evidence" value="ECO:0007669"/>
    <property type="project" value="UniProtKB-KW"/>
</dbReference>
<comment type="similarity">
    <text evidence="2 11">Belongs to the sodium:solute symporter (SSF) (TC 2.A.21) family.</text>
</comment>
<evidence type="ECO:0000256" key="3">
    <source>
        <dbReference type="ARBA" id="ARBA00022448"/>
    </source>
</evidence>
<dbReference type="PANTHER" id="PTHR42985">
    <property type="entry name" value="SODIUM-COUPLED MONOCARBOXYLATE TRANSPORTER"/>
    <property type="match status" value="1"/>
</dbReference>
<feature type="region of interest" description="Disordered" evidence="12">
    <location>
        <begin position="1"/>
        <end position="45"/>
    </location>
</feature>
<dbReference type="InterPro" id="IPR001734">
    <property type="entry name" value="Na/solute_symporter"/>
</dbReference>
<feature type="transmembrane region" description="Helical" evidence="13">
    <location>
        <begin position="228"/>
        <end position="250"/>
    </location>
</feature>
<dbReference type="AlphaFoldDB" id="A0A6J1RV43"/>
<dbReference type="Pfam" id="PF00474">
    <property type="entry name" value="SSF"/>
    <property type="match status" value="1"/>
</dbReference>
<gene>
    <name evidence="15" type="primary">LOC113202618</name>
</gene>
<dbReference type="InterPro" id="IPR038377">
    <property type="entry name" value="Na/Glc_symporter_sf"/>
</dbReference>
<keyword evidence="3" id="KW-0813">Transport</keyword>
<dbReference type="Gene3D" id="1.20.1730.10">
    <property type="entry name" value="Sodium/glucose cotransporter"/>
    <property type="match status" value="1"/>
</dbReference>
<dbReference type="PANTHER" id="PTHR42985:SF5">
    <property type="entry name" value="FI02094P-RELATED"/>
    <property type="match status" value="1"/>
</dbReference>
<feature type="compositionally biased region" description="Basic and acidic residues" evidence="12">
    <location>
        <begin position="33"/>
        <end position="45"/>
    </location>
</feature>
<dbReference type="RefSeq" id="XP_026272717.1">
    <property type="nucleotide sequence ID" value="XM_026416932.2"/>
</dbReference>
<accession>A0A6J1RV43</accession>
<dbReference type="CDD" id="cd11492">
    <property type="entry name" value="SLC5sbd_NIS-SMVT"/>
    <property type="match status" value="1"/>
</dbReference>
<dbReference type="Proteomes" id="UP000504606">
    <property type="component" value="Unplaced"/>
</dbReference>
<comment type="subcellular location">
    <subcellularLocation>
        <location evidence="1">Cell membrane</location>
        <topology evidence="1">Multi-pass membrane protein</topology>
    </subcellularLocation>
</comment>
<feature type="transmembrane region" description="Helical" evidence="13">
    <location>
        <begin position="271"/>
        <end position="296"/>
    </location>
</feature>
<dbReference type="GO" id="GO:0015293">
    <property type="term" value="F:symporter activity"/>
    <property type="evidence" value="ECO:0007669"/>
    <property type="project" value="TreeGrafter"/>
</dbReference>
<evidence type="ECO:0000313" key="15">
    <source>
        <dbReference type="RefSeq" id="XP_026272717.1"/>
    </source>
</evidence>
<dbReference type="CTD" id="41368"/>
<feature type="transmembrane region" description="Helical" evidence="13">
    <location>
        <begin position="189"/>
        <end position="208"/>
    </location>
</feature>
<dbReference type="GeneID" id="113202618"/>
<keyword evidence="10" id="KW-0739">Sodium transport</keyword>
<evidence type="ECO:0000256" key="13">
    <source>
        <dbReference type="SAM" id="Phobius"/>
    </source>
</evidence>
<feature type="transmembrane region" description="Helical" evidence="13">
    <location>
        <begin position="123"/>
        <end position="143"/>
    </location>
</feature>
<evidence type="ECO:0000256" key="10">
    <source>
        <dbReference type="ARBA" id="ARBA00023201"/>
    </source>
</evidence>
<dbReference type="GO" id="GO:0005886">
    <property type="term" value="C:plasma membrane"/>
    <property type="evidence" value="ECO:0007669"/>
    <property type="project" value="UniProtKB-SubCell"/>
</dbReference>
<sequence length="569" mass="61057">MARLPGVRGHAGPLRGHRRLLRLPGARPARRGRVPDGRAPDEDPAHLPLARGQLHLRHHADRHAHRGVHLRHPVPLRDHRHGALPHVLRLGHPARLPRAAGHDAVPVPADEVRPSRAPGRLRALHHLPGTITWLPVVIYVPALSFNQVTGTNIHFVTPAVCTVCVFYTCVGGMKAVVWTDVVQTVSMMSCILLVAIKGTMDVGGFGVVMEHGLQSGRIEQPVMQADPFLRHTAWACAMGSFFHGLVSCGMSQSMTQRYLALPTLAKARRSVFYFLVGCWMLMIVCCYCGLLIHATYHDCDPVTTKLARAKDQVLPLLVMDTLGTYPGLPGLFVAGVFSAALSSLSTGLNSMAAVVVEDFWRPLASGPLSEAAVHIVMRVVVVVFGALCVGLVFVVEHLGAVLQLSASLNSISSGPVLAVFVAGVFLPWVNATGCLAGAAAGLSFMAWMVLGAQHAIAHGRLSFPELPRSVDNCSYAFNATAASVLPLADLEPPMGLFRVSYQLYPFLGMFVSLVVSLPVSLLCRPSSPPAQDPRLFSPLVRGLVKPAAAAPEKMYNGNNCGKTLKESSL</sequence>
<feature type="transmembrane region" description="Helical" evidence="13">
    <location>
        <begin position="503"/>
        <end position="523"/>
    </location>
</feature>
<evidence type="ECO:0000256" key="6">
    <source>
        <dbReference type="ARBA" id="ARBA00022989"/>
    </source>
</evidence>
<feature type="transmembrane region" description="Helical" evidence="13">
    <location>
        <begin position="375"/>
        <end position="395"/>
    </location>
</feature>
<feature type="transmembrane region" description="Helical" evidence="13">
    <location>
        <begin position="331"/>
        <end position="355"/>
    </location>
</feature>
<evidence type="ECO:0000256" key="8">
    <source>
        <dbReference type="ARBA" id="ARBA00023065"/>
    </source>
</evidence>
<evidence type="ECO:0000256" key="1">
    <source>
        <dbReference type="ARBA" id="ARBA00004651"/>
    </source>
</evidence>
<evidence type="ECO:0000256" key="2">
    <source>
        <dbReference type="ARBA" id="ARBA00006434"/>
    </source>
</evidence>
<keyword evidence="4" id="KW-1003">Cell membrane</keyword>